<dbReference type="CDD" id="cd03224">
    <property type="entry name" value="ABC_TM1139_LivF_branched"/>
    <property type="match status" value="1"/>
</dbReference>
<dbReference type="GO" id="GO:0015658">
    <property type="term" value="F:branched-chain amino acid transmembrane transporter activity"/>
    <property type="evidence" value="ECO:0007669"/>
    <property type="project" value="TreeGrafter"/>
</dbReference>
<keyword evidence="3" id="KW-0547">Nucleotide-binding</keyword>
<dbReference type="PROSITE" id="PS50893">
    <property type="entry name" value="ABC_TRANSPORTER_2"/>
    <property type="match status" value="1"/>
</dbReference>
<evidence type="ECO:0000256" key="5">
    <source>
        <dbReference type="ARBA" id="ARBA00022970"/>
    </source>
</evidence>
<dbReference type="PANTHER" id="PTHR43820:SF2">
    <property type="entry name" value="ABC TRANSPORTER ATP-BINDING PROTEIN"/>
    <property type="match status" value="1"/>
</dbReference>
<sequence>MLKVADIETFYGPSQALFGVNLEVNAGEMVALMGRNGMGKTTTIRSIFGLTPPRRGAIEFDSQSLIRLPSYRIAKTGLGLVPEGRRCFPNLTVHENLMVTARAGEWTLSKVEALFPRLEERRSQMAKTLSGGEQQMLAIGRALMTNPRLLVLDEATEGLAPVIRQEIWQAIRLLKQQGQATLLVDKSLSEILPIADRCTILEKGCTVWNGKPAALDNTIRDRYLGV</sequence>
<dbReference type="PANTHER" id="PTHR43820">
    <property type="entry name" value="HIGH-AFFINITY BRANCHED-CHAIN AMINO ACID TRANSPORT ATP-BINDING PROTEIN LIVF"/>
    <property type="match status" value="1"/>
</dbReference>
<keyword evidence="4 7" id="KW-0067">ATP-binding</keyword>
<keyword evidence="8" id="KW-1185">Reference proteome</keyword>
<dbReference type="SMART" id="SM00382">
    <property type="entry name" value="AAA"/>
    <property type="match status" value="1"/>
</dbReference>
<dbReference type="SUPFAM" id="SSF52540">
    <property type="entry name" value="P-loop containing nucleoside triphosphate hydrolases"/>
    <property type="match status" value="1"/>
</dbReference>
<keyword evidence="2" id="KW-0813">Transport</keyword>
<keyword evidence="5" id="KW-0029">Amino-acid transport</keyword>
<evidence type="ECO:0000256" key="2">
    <source>
        <dbReference type="ARBA" id="ARBA00022448"/>
    </source>
</evidence>
<dbReference type="AlphaFoldDB" id="A0A3S0YK75"/>
<dbReference type="InterPro" id="IPR017871">
    <property type="entry name" value="ABC_transporter-like_CS"/>
</dbReference>
<protein>
    <submittedName>
        <fullName evidence="7">ABC transporter ATP-binding protein</fullName>
    </submittedName>
</protein>
<reference evidence="7 8" key="1">
    <citation type="submission" date="2018-12" db="EMBL/GenBank/DDBJ databases">
        <title>three novel Halomonas strain isolated from plants.</title>
        <authorList>
            <person name="Sun C."/>
        </authorList>
    </citation>
    <scope>NUCLEOTIDE SEQUENCE [LARGE SCALE GENOMIC DNA]</scope>
    <source>
        <strain evidence="7 8">JCM 18142</strain>
    </source>
</reference>
<dbReference type="Proteomes" id="UP000287023">
    <property type="component" value="Unassembled WGS sequence"/>
</dbReference>
<evidence type="ECO:0000259" key="6">
    <source>
        <dbReference type="PROSITE" id="PS50893"/>
    </source>
</evidence>
<dbReference type="GO" id="GO:0005524">
    <property type="term" value="F:ATP binding"/>
    <property type="evidence" value="ECO:0007669"/>
    <property type="project" value="UniProtKB-KW"/>
</dbReference>
<dbReference type="PROSITE" id="PS00211">
    <property type="entry name" value="ABC_TRANSPORTER_1"/>
    <property type="match status" value="1"/>
</dbReference>
<dbReference type="GO" id="GO:0015807">
    <property type="term" value="P:L-amino acid transport"/>
    <property type="evidence" value="ECO:0007669"/>
    <property type="project" value="TreeGrafter"/>
</dbReference>
<evidence type="ECO:0000256" key="1">
    <source>
        <dbReference type="ARBA" id="ARBA00005417"/>
    </source>
</evidence>
<comment type="similarity">
    <text evidence="1">Belongs to the ABC transporter superfamily.</text>
</comment>
<dbReference type="Pfam" id="PF00005">
    <property type="entry name" value="ABC_tran"/>
    <property type="match status" value="1"/>
</dbReference>
<dbReference type="EMBL" id="RZHF01000009">
    <property type="protein sequence ID" value="RUR32254.1"/>
    <property type="molecule type" value="Genomic_DNA"/>
</dbReference>
<accession>A0A3S0YK75</accession>
<name>A0A3S0YK75_9GAMM</name>
<dbReference type="InterPro" id="IPR052156">
    <property type="entry name" value="BCAA_Transport_ATP-bd_LivF"/>
</dbReference>
<evidence type="ECO:0000313" key="8">
    <source>
        <dbReference type="Proteomes" id="UP000287023"/>
    </source>
</evidence>
<dbReference type="GO" id="GO:0016887">
    <property type="term" value="F:ATP hydrolysis activity"/>
    <property type="evidence" value="ECO:0007669"/>
    <property type="project" value="InterPro"/>
</dbReference>
<proteinExistence type="inferred from homology"/>
<evidence type="ECO:0000313" key="7">
    <source>
        <dbReference type="EMBL" id="RUR32254.1"/>
    </source>
</evidence>
<dbReference type="InterPro" id="IPR003439">
    <property type="entry name" value="ABC_transporter-like_ATP-bd"/>
</dbReference>
<feature type="domain" description="ABC transporter" evidence="6">
    <location>
        <begin position="2"/>
        <end position="226"/>
    </location>
</feature>
<evidence type="ECO:0000256" key="4">
    <source>
        <dbReference type="ARBA" id="ARBA00022840"/>
    </source>
</evidence>
<dbReference type="InterPro" id="IPR027417">
    <property type="entry name" value="P-loop_NTPase"/>
</dbReference>
<gene>
    <name evidence="7" type="ORF">ELY38_08085</name>
</gene>
<dbReference type="InterPro" id="IPR003593">
    <property type="entry name" value="AAA+_ATPase"/>
</dbReference>
<comment type="caution">
    <text evidence="7">The sequence shown here is derived from an EMBL/GenBank/DDBJ whole genome shotgun (WGS) entry which is preliminary data.</text>
</comment>
<dbReference type="OrthoDB" id="9776369at2"/>
<dbReference type="Gene3D" id="3.40.50.300">
    <property type="entry name" value="P-loop containing nucleotide triphosphate hydrolases"/>
    <property type="match status" value="1"/>
</dbReference>
<organism evidence="7 8">
    <name type="scientific">Vreelandella nanhaiensis</name>
    <dbReference type="NCBI Taxonomy" id="1258546"/>
    <lineage>
        <taxon>Bacteria</taxon>
        <taxon>Pseudomonadati</taxon>
        <taxon>Pseudomonadota</taxon>
        <taxon>Gammaproteobacteria</taxon>
        <taxon>Oceanospirillales</taxon>
        <taxon>Halomonadaceae</taxon>
        <taxon>Vreelandella</taxon>
    </lineage>
</organism>
<dbReference type="RefSeq" id="WP_127061232.1">
    <property type="nucleotide sequence ID" value="NZ_RZHF01000009.1"/>
</dbReference>
<evidence type="ECO:0000256" key="3">
    <source>
        <dbReference type="ARBA" id="ARBA00022741"/>
    </source>
</evidence>